<evidence type="ECO:0000313" key="3">
    <source>
        <dbReference type="Proteomes" id="UP001165083"/>
    </source>
</evidence>
<comment type="caution">
    <text evidence="2">The sequence shown here is derived from an EMBL/GenBank/DDBJ whole genome shotgun (WGS) entry which is preliminary data.</text>
</comment>
<dbReference type="OrthoDB" id="10267950at2759"/>
<dbReference type="Pfam" id="PF19327">
    <property type="entry name" value="Ap4A_phos_N"/>
    <property type="match status" value="1"/>
</dbReference>
<dbReference type="GO" id="GO:0005524">
    <property type="term" value="F:ATP binding"/>
    <property type="evidence" value="ECO:0007669"/>
    <property type="project" value="InterPro"/>
</dbReference>
<reference evidence="2" key="1">
    <citation type="submission" date="2023-04" db="EMBL/GenBank/DDBJ databases">
        <title>Phytophthora lilii NBRC 32176.</title>
        <authorList>
            <person name="Ichikawa N."/>
            <person name="Sato H."/>
            <person name="Tonouchi N."/>
        </authorList>
    </citation>
    <scope>NUCLEOTIDE SEQUENCE</scope>
    <source>
        <strain evidence="2">NBRC 32176</strain>
    </source>
</reference>
<dbReference type="PANTHER" id="PTHR38420:SF1">
    <property type="entry name" value="PUTATIVE (AFU_ORTHOLOGUE AFUA_5G14690)-RELATED"/>
    <property type="match status" value="1"/>
</dbReference>
<evidence type="ECO:0000259" key="1">
    <source>
        <dbReference type="Pfam" id="PF19327"/>
    </source>
</evidence>
<dbReference type="Gene3D" id="3.30.428.70">
    <property type="match status" value="1"/>
</dbReference>
<organism evidence="2 3">
    <name type="scientific">Phytophthora lilii</name>
    <dbReference type="NCBI Taxonomy" id="2077276"/>
    <lineage>
        <taxon>Eukaryota</taxon>
        <taxon>Sar</taxon>
        <taxon>Stramenopiles</taxon>
        <taxon>Oomycota</taxon>
        <taxon>Peronosporomycetes</taxon>
        <taxon>Peronosporales</taxon>
        <taxon>Peronosporaceae</taxon>
        <taxon>Phytophthora</taxon>
    </lineage>
</organism>
<sequence>MLDVTQRASQSQALKKITAGYELLSASEHGIRYILWAADAAHAKPKPAKQEPTEPPKPFRDPFAKEHLEQDLFVTQLHGTHNLVLNKFNVVDEHVVLPTVEFAPQEQPLDAADFRAMWTAMQGLDAFAFFNCGFESGARYAVRPDSLHMVGMVAAETMMVLMGRWPGILQPAPQAHAADDLSVHEEDHGP</sequence>
<feature type="domain" description="Ap4A phosphorylase 1/2 N-terminal" evidence="1">
    <location>
        <begin position="4"/>
        <end position="139"/>
    </location>
</feature>
<keyword evidence="3" id="KW-1185">Reference proteome</keyword>
<dbReference type="InterPro" id="IPR009163">
    <property type="entry name" value="Ap4A_phos1/2"/>
</dbReference>
<name>A0A9W7CH45_9STRA</name>
<dbReference type="SUPFAM" id="SSF54197">
    <property type="entry name" value="HIT-like"/>
    <property type="match status" value="1"/>
</dbReference>
<dbReference type="GO" id="GO:0003877">
    <property type="term" value="F:ATP:ADP adenylyltransferase activity"/>
    <property type="evidence" value="ECO:0007669"/>
    <property type="project" value="InterPro"/>
</dbReference>
<dbReference type="Proteomes" id="UP001165083">
    <property type="component" value="Unassembled WGS sequence"/>
</dbReference>
<dbReference type="InterPro" id="IPR043171">
    <property type="entry name" value="Ap4A_phos1/2-like"/>
</dbReference>
<dbReference type="GO" id="GO:0009117">
    <property type="term" value="P:nucleotide metabolic process"/>
    <property type="evidence" value="ECO:0007669"/>
    <property type="project" value="InterPro"/>
</dbReference>
<dbReference type="InterPro" id="IPR036265">
    <property type="entry name" value="HIT-like_sf"/>
</dbReference>
<gene>
    <name evidence="2" type="ORF">Plil01_001407600</name>
</gene>
<protein>
    <submittedName>
        <fullName evidence="2">Unnamed protein product</fullName>
    </submittedName>
</protein>
<dbReference type="AlphaFoldDB" id="A0A9W7CH45"/>
<dbReference type="EMBL" id="BSXW01001029">
    <property type="protein sequence ID" value="GMF32975.1"/>
    <property type="molecule type" value="Genomic_DNA"/>
</dbReference>
<proteinExistence type="predicted"/>
<dbReference type="PANTHER" id="PTHR38420">
    <property type="entry name" value="AP-4-A PHOSPHORYLASE II"/>
    <property type="match status" value="1"/>
</dbReference>
<accession>A0A9W7CH45</accession>
<dbReference type="InterPro" id="IPR045759">
    <property type="entry name" value="Ap4A_phos1/2_N"/>
</dbReference>
<evidence type="ECO:0000313" key="2">
    <source>
        <dbReference type="EMBL" id="GMF32975.1"/>
    </source>
</evidence>